<evidence type="ECO:0000313" key="3">
    <source>
        <dbReference type="EMBL" id="MFC5666499.1"/>
    </source>
</evidence>
<name>A0ABW0XBU0_9ACTN</name>
<evidence type="ECO:0000313" key="4">
    <source>
        <dbReference type="Proteomes" id="UP001595975"/>
    </source>
</evidence>
<protein>
    <submittedName>
        <fullName evidence="3">Lactate utilization protein LutB domain-containing protein</fullName>
    </submittedName>
</protein>
<dbReference type="Proteomes" id="UP001595975">
    <property type="component" value="Unassembled WGS sequence"/>
</dbReference>
<comment type="caution">
    <text evidence="3">The sequence shown here is derived from an EMBL/GenBank/DDBJ whole genome shotgun (WGS) entry which is preliminary data.</text>
</comment>
<dbReference type="InterPro" id="IPR004452">
    <property type="entry name" value="LutB/LldF"/>
</dbReference>
<dbReference type="InterPro" id="IPR024569">
    <property type="entry name" value="LutB_C"/>
</dbReference>
<proteinExistence type="predicted"/>
<accession>A0ABW0XBU0</accession>
<evidence type="ECO:0000256" key="1">
    <source>
        <dbReference type="SAM" id="MobiDB-lite"/>
    </source>
</evidence>
<gene>
    <name evidence="3" type="ORF">ACFP3U_26470</name>
</gene>
<organism evidence="3 4">
    <name type="scientific">Kitasatospora misakiensis</name>
    <dbReference type="NCBI Taxonomy" id="67330"/>
    <lineage>
        <taxon>Bacteria</taxon>
        <taxon>Bacillati</taxon>
        <taxon>Actinomycetota</taxon>
        <taxon>Actinomycetes</taxon>
        <taxon>Kitasatosporales</taxon>
        <taxon>Streptomycetaceae</taxon>
        <taxon>Kitasatospora</taxon>
    </lineage>
</organism>
<dbReference type="PANTHER" id="PTHR47153">
    <property type="entry name" value="LACTATE UTILIZATION PROTEIN B"/>
    <property type="match status" value="1"/>
</dbReference>
<feature type="non-terminal residue" evidence="3">
    <location>
        <position position="1"/>
    </location>
</feature>
<dbReference type="Pfam" id="PF11870">
    <property type="entry name" value="LutB_C"/>
    <property type="match status" value="1"/>
</dbReference>
<sequence>DACPVKINIPEVLAHLRAQVVEAKAEGRRLPTVEALAMKGAAAVLVSPARLRLAQRAAGLGGRALARRGRIGRLPLPGPLRAWSDTRDTPAPPAESFRSWWRANRAGEQE</sequence>
<keyword evidence="4" id="KW-1185">Reference proteome</keyword>
<dbReference type="EMBL" id="JBHSOF010000041">
    <property type="protein sequence ID" value="MFC5666499.1"/>
    <property type="molecule type" value="Genomic_DNA"/>
</dbReference>
<feature type="region of interest" description="Disordered" evidence="1">
    <location>
        <begin position="78"/>
        <end position="110"/>
    </location>
</feature>
<dbReference type="PANTHER" id="PTHR47153:SF2">
    <property type="entry name" value="LACTATE UTILIZATION PROTEIN B"/>
    <property type="match status" value="1"/>
</dbReference>
<feature type="domain" description="Lactate utilization protein B C-terminal" evidence="2">
    <location>
        <begin position="26"/>
        <end position="103"/>
    </location>
</feature>
<reference evidence="4" key="1">
    <citation type="journal article" date="2019" name="Int. J. Syst. Evol. Microbiol.">
        <title>The Global Catalogue of Microorganisms (GCM) 10K type strain sequencing project: providing services to taxonomists for standard genome sequencing and annotation.</title>
        <authorList>
            <consortium name="The Broad Institute Genomics Platform"/>
            <consortium name="The Broad Institute Genome Sequencing Center for Infectious Disease"/>
            <person name="Wu L."/>
            <person name="Ma J."/>
        </authorList>
    </citation>
    <scope>NUCLEOTIDE SEQUENCE [LARGE SCALE GENOMIC DNA]</scope>
    <source>
        <strain evidence="4">CGMCC 4.1437</strain>
    </source>
</reference>
<dbReference type="RefSeq" id="WP_380228180.1">
    <property type="nucleotide sequence ID" value="NZ_JBHSOF010000041.1"/>
</dbReference>
<evidence type="ECO:0000259" key="2">
    <source>
        <dbReference type="Pfam" id="PF11870"/>
    </source>
</evidence>